<sequence length="200" mass="20887">MTKTLPTTDTATVKGSSRSRLNNSVLGTRNLMTVAALAVVGSLIVVPLTYMTFAIGITTQRGLLIMCSCMGLWTIPYLLPAVIVRRPGACVLAGLIMGIICAFTSPQGPASIVGNVLGAVFIEAPLALMLYRKWTWWSFTLSSFVFGLLNGCMTAFAMQGVENGPVLIVVAVCSALVGGALCMVIGRAALKAGVGQKDNA</sequence>
<organism evidence="2 3">
    <name type="scientific">Actinomyces urogenitalis DORA_12</name>
    <dbReference type="NCBI Taxonomy" id="1403939"/>
    <lineage>
        <taxon>Bacteria</taxon>
        <taxon>Bacillati</taxon>
        <taxon>Actinomycetota</taxon>
        <taxon>Actinomycetes</taxon>
        <taxon>Actinomycetales</taxon>
        <taxon>Actinomycetaceae</taxon>
        <taxon>Actinomyces</taxon>
    </lineage>
</organism>
<feature type="transmembrane region" description="Helical" evidence="1">
    <location>
        <begin position="63"/>
        <end position="82"/>
    </location>
</feature>
<accession>W1VM27</accession>
<feature type="transmembrane region" description="Helical" evidence="1">
    <location>
        <begin position="138"/>
        <end position="158"/>
    </location>
</feature>
<keyword evidence="1" id="KW-0472">Membrane</keyword>
<evidence type="ECO:0000256" key="1">
    <source>
        <dbReference type="SAM" id="Phobius"/>
    </source>
</evidence>
<comment type="caution">
    <text evidence="2">The sequence shown here is derived from an EMBL/GenBank/DDBJ whole genome shotgun (WGS) entry which is preliminary data.</text>
</comment>
<evidence type="ECO:0000313" key="2">
    <source>
        <dbReference type="EMBL" id="ETJ06967.1"/>
    </source>
</evidence>
<dbReference type="PATRIC" id="fig|1403939.3.peg.164"/>
<proteinExistence type="predicted"/>
<feature type="transmembrane region" description="Helical" evidence="1">
    <location>
        <begin position="164"/>
        <end position="190"/>
    </location>
</feature>
<feature type="transmembrane region" description="Helical" evidence="1">
    <location>
        <begin position="89"/>
        <end position="106"/>
    </location>
</feature>
<keyword evidence="1" id="KW-1133">Transmembrane helix</keyword>
<keyword evidence="1" id="KW-0812">Transmembrane</keyword>
<dbReference type="InterPro" id="IPR017195">
    <property type="entry name" value="ABC_thiamin-permease_prd"/>
</dbReference>
<protein>
    <submittedName>
        <fullName evidence="2">ABC superfamily ATP binding cassette transporter, permease protein</fullName>
    </submittedName>
</protein>
<dbReference type="AlphaFoldDB" id="W1VM27"/>
<feature type="transmembrane region" description="Helical" evidence="1">
    <location>
        <begin position="112"/>
        <end position="131"/>
    </location>
</feature>
<name>W1VM27_9ACTO</name>
<evidence type="ECO:0000313" key="3">
    <source>
        <dbReference type="Proteomes" id="UP000018852"/>
    </source>
</evidence>
<dbReference type="Pfam" id="PF09819">
    <property type="entry name" value="ABC_cobalt"/>
    <property type="match status" value="1"/>
</dbReference>
<gene>
    <name evidence="2" type="ORF">Q605_AUC00175G0002</name>
</gene>
<dbReference type="Proteomes" id="UP000018852">
    <property type="component" value="Unassembled WGS sequence"/>
</dbReference>
<reference evidence="2 3" key="1">
    <citation type="submission" date="2013-12" db="EMBL/GenBank/DDBJ databases">
        <title>A Varibaculum cambriense genome reconstructed from a premature infant gut community with otherwise low bacterial novelty that shifts toward anaerobic metabolism during the third week of life.</title>
        <authorList>
            <person name="Brown C.T."/>
            <person name="Sharon I."/>
            <person name="Thomas B.C."/>
            <person name="Castelle C.J."/>
            <person name="Morowitz M.J."/>
            <person name="Banfield J.F."/>
        </authorList>
    </citation>
    <scope>NUCLEOTIDE SEQUENCE [LARGE SCALE GENOMIC DNA]</scope>
    <source>
        <strain evidence="3">DORA_12</strain>
    </source>
</reference>
<dbReference type="EMBL" id="AZLV01000175">
    <property type="protein sequence ID" value="ETJ06967.1"/>
    <property type="molecule type" value="Genomic_DNA"/>
</dbReference>
<feature type="transmembrane region" description="Helical" evidence="1">
    <location>
        <begin position="34"/>
        <end position="57"/>
    </location>
</feature>